<reference evidence="9 10" key="1">
    <citation type="journal article" date="2019" name="Sci. Rep.">
        <title>Comparative genomics of chytrid fungi reveal insights into the obligate biotrophic and pathogenic lifestyle of Synchytrium endobioticum.</title>
        <authorList>
            <person name="van de Vossenberg B.T.L.H."/>
            <person name="Warris S."/>
            <person name="Nguyen H.D.T."/>
            <person name="van Gent-Pelzer M.P.E."/>
            <person name="Joly D.L."/>
            <person name="van de Geest H.C."/>
            <person name="Bonants P.J.M."/>
            <person name="Smith D.S."/>
            <person name="Levesque C.A."/>
            <person name="van der Lee T.A.J."/>
        </authorList>
    </citation>
    <scope>NUCLEOTIDE SEQUENCE [LARGE SCALE GENOMIC DNA]</scope>
    <source>
        <strain evidence="9 10">CBS 675.73</strain>
    </source>
</reference>
<accession>A0A507FCQ5</accession>
<evidence type="ECO:0000256" key="1">
    <source>
        <dbReference type="ARBA" id="ARBA00004173"/>
    </source>
</evidence>
<evidence type="ECO:0000313" key="9">
    <source>
        <dbReference type="EMBL" id="TPX73922.1"/>
    </source>
</evidence>
<sequence length="292" mass="33053">MSTKLRLPNNPQRIVHTSEQQRLVAAASKGRGSLSPVWLSAVRMFPPAPPPLPYVVPSRVGHFGATEAAAKIAEKQIQSVQSPHRTQRAALRPVYTKTAPAVVYPEDALRKQFFKAHPFEQLRPRALIENVDALANQSSSESSFTSGAEVSGETVVQTAVRYSSTENIPLSDAYNRALSEFYAVRREQEQAQHMNATRNRLELLKKLDALKKLQKELTPEAAQESRIELATEMANIEKLMEHKQVSWFKERESEQLAESKAFLDVLDKEREEKRQLQDKMSQFDSRNMKKDA</sequence>
<keyword evidence="5" id="KW-0687">Ribonucleoprotein</keyword>
<dbReference type="PANTHER" id="PTHR37799">
    <property type="entry name" value="37S RIBOSOMAL PROTEIN S25, MITOCHONDRIAL"/>
    <property type="match status" value="1"/>
</dbReference>
<evidence type="ECO:0000256" key="3">
    <source>
        <dbReference type="ARBA" id="ARBA00022980"/>
    </source>
</evidence>
<dbReference type="OrthoDB" id="5542239at2759"/>
<dbReference type="Proteomes" id="UP000320333">
    <property type="component" value="Unassembled WGS sequence"/>
</dbReference>
<dbReference type="Pfam" id="PF13741">
    <property type="entry name" value="MRP-S25"/>
    <property type="match status" value="1"/>
</dbReference>
<evidence type="ECO:0000313" key="10">
    <source>
        <dbReference type="Proteomes" id="UP000320333"/>
    </source>
</evidence>
<dbReference type="PANTHER" id="PTHR37799:SF1">
    <property type="entry name" value="SMALL RIBOSOMAL SUBUNIT PROTEIN MS23"/>
    <property type="match status" value="1"/>
</dbReference>
<comment type="subcellular location">
    <subcellularLocation>
        <location evidence="1">Mitochondrion</location>
    </subcellularLocation>
</comment>
<evidence type="ECO:0000256" key="5">
    <source>
        <dbReference type="ARBA" id="ARBA00023274"/>
    </source>
</evidence>
<organism evidence="9 10">
    <name type="scientific">Chytriomyces confervae</name>
    <dbReference type="NCBI Taxonomy" id="246404"/>
    <lineage>
        <taxon>Eukaryota</taxon>
        <taxon>Fungi</taxon>
        <taxon>Fungi incertae sedis</taxon>
        <taxon>Chytridiomycota</taxon>
        <taxon>Chytridiomycota incertae sedis</taxon>
        <taxon>Chytridiomycetes</taxon>
        <taxon>Chytridiales</taxon>
        <taxon>Chytriomycetaceae</taxon>
        <taxon>Chytriomyces</taxon>
    </lineage>
</organism>
<dbReference type="AlphaFoldDB" id="A0A507FCQ5"/>
<gene>
    <name evidence="9" type="ORF">CcCBS67573_g04808</name>
</gene>
<keyword evidence="4" id="KW-0496">Mitochondrion</keyword>
<dbReference type="GO" id="GO:0005763">
    <property type="term" value="C:mitochondrial small ribosomal subunit"/>
    <property type="evidence" value="ECO:0007669"/>
    <property type="project" value="InterPro"/>
</dbReference>
<protein>
    <recommendedName>
        <fullName evidence="6">Small ribosomal subunit protein mS23</fullName>
    </recommendedName>
    <alternativeName>
        <fullName evidence="7">37S ribosomal protein S25, mitochondrial</fullName>
    </alternativeName>
</protein>
<dbReference type="GO" id="GO:0003735">
    <property type="term" value="F:structural constituent of ribosome"/>
    <property type="evidence" value="ECO:0007669"/>
    <property type="project" value="InterPro"/>
</dbReference>
<feature type="region of interest" description="Disordered" evidence="8">
    <location>
        <begin position="273"/>
        <end position="292"/>
    </location>
</feature>
<dbReference type="STRING" id="246404.A0A507FCQ5"/>
<proteinExistence type="inferred from homology"/>
<comment type="caution">
    <text evidence="9">The sequence shown here is derived from an EMBL/GenBank/DDBJ whole genome shotgun (WGS) entry which is preliminary data.</text>
</comment>
<comment type="similarity">
    <text evidence="2">Belongs to the mitochondrion-specific ribosomal protein mS23 family.</text>
</comment>
<evidence type="ECO:0000256" key="2">
    <source>
        <dbReference type="ARBA" id="ARBA00009864"/>
    </source>
</evidence>
<evidence type="ECO:0000256" key="4">
    <source>
        <dbReference type="ARBA" id="ARBA00023128"/>
    </source>
</evidence>
<evidence type="ECO:0000256" key="6">
    <source>
        <dbReference type="ARBA" id="ARBA00035137"/>
    </source>
</evidence>
<name>A0A507FCQ5_9FUNG</name>
<dbReference type="InterPro" id="IPR016939">
    <property type="entry name" value="Ribosomal_mS23_fun"/>
</dbReference>
<dbReference type="EMBL" id="QEAP01000156">
    <property type="protein sequence ID" value="TPX73922.1"/>
    <property type="molecule type" value="Genomic_DNA"/>
</dbReference>
<evidence type="ECO:0000256" key="7">
    <source>
        <dbReference type="ARBA" id="ARBA00035421"/>
    </source>
</evidence>
<keyword evidence="3" id="KW-0689">Ribosomal protein</keyword>
<evidence type="ECO:0000256" key="8">
    <source>
        <dbReference type="SAM" id="MobiDB-lite"/>
    </source>
</evidence>
<keyword evidence="10" id="KW-1185">Reference proteome</keyword>